<evidence type="ECO:0000256" key="2">
    <source>
        <dbReference type="SAM" id="Phobius"/>
    </source>
</evidence>
<keyword evidence="2" id="KW-0472">Membrane</keyword>
<keyword evidence="4" id="KW-1185">Reference proteome</keyword>
<feature type="region of interest" description="Disordered" evidence="1">
    <location>
        <begin position="590"/>
        <end position="609"/>
    </location>
</feature>
<feature type="region of interest" description="Disordered" evidence="1">
    <location>
        <begin position="765"/>
        <end position="788"/>
    </location>
</feature>
<name>A0A109QWH9_9MICO</name>
<keyword evidence="2" id="KW-0812">Transmembrane</keyword>
<feature type="transmembrane region" description="Helical" evidence="2">
    <location>
        <begin position="464"/>
        <end position="487"/>
    </location>
</feature>
<evidence type="ECO:0008006" key="5">
    <source>
        <dbReference type="Google" id="ProtNLM"/>
    </source>
</evidence>
<organism evidence="3 4">
    <name type="scientific">Microterricola viridarii</name>
    <dbReference type="NCBI Taxonomy" id="412690"/>
    <lineage>
        <taxon>Bacteria</taxon>
        <taxon>Bacillati</taxon>
        <taxon>Actinomycetota</taxon>
        <taxon>Actinomycetes</taxon>
        <taxon>Micrococcales</taxon>
        <taxon>Microbacteriaceae</taxon>
        <taxon>Microterricola</taxon>
    </lineage>
</organism>
<feature type="transmembrane region" description="Helical" evidence="2">
    <location>
        <begin position="536"/>
        <end position="556"/>
    </location>
</feature>
<feature type="transmembrane region" description="Helical" evidence="2">
    <location>
        <begin position="743"/>
        <end position="760"/>
    </location>
</feature>
<feature type="transmembrane region" description="Helical" evidence="2">
    <location>
        <begin position="632"/>
        <end position="653"/>
    </location>
</feature>
<dbReference type="EMBL" id="CP014145">
    <property type="protein sequence ID" value="AMB58053.1"/>
    <property type="molecule type" value="Genomic_DNA"/>
</dbReference>
<sequence>MGGSLSVDQRMTLVDPIAERQLLGAAGEFLEPLIALSGERPTDFDTIERWASDRDTAEARQITAMLQDQRDSEAAFRAGPAYAEYLRIKAERNEEPDANLLGGRIGPMVPILLSEAADLRPLRAELSVESFGPSPNFPRQEPGDTSYVPPPPVPDAIRNGEPGVALPPVRVDASALLDSRFNGAVALPWPGSTVDAPTTPSLYPYSLDLSSSASVHDAAPTDIVVTADGRHQVRLDGIGFGRLVADETSSFGFSSTPDTTVRQGATDSEALFGAVRKLGRGNTGQGEYAGAISVGGFGVADEEAITELAAGTPLGAYEPNQATLLADGDGQTAAPGTMVGGFGTLGLAGNRTGAIADIRSAAFAWENKVDAVRVRVAGVDSYDAAGITAVVRTARDIERLGYRAVIVAGSQSEAVSVSVGNFAFGTMDAAEPQQVGELGVIEQRWSVLGPAAGAGLSLSAGTQLLLGTAIAAVLGAFAVSELTGVAARRREAEVLRSLGWRRGRIVRWFAADYAMALPLLALAGLAAVLLAAEQALSAAVIAVALLVVATVVISSLSRSTRAPITRTASEAELLTVLEFEYRPEARVLGEDPSAGPLDQPVAPARPSKPLRMPRSAVLWGVQRAWRTPAESLPRACAVLAVMAPLAALSAAAAEPGGGGLAQLMLAACGVGAGLVLLASVRRGSPVAAPASETVLLASGWPSRDVRLAGMAATLAGPLAAVFLGSYALWFVLSSVGVDGVNTAVSAALVAGLGATALFLLPRRPSASRAPSPQPIPARKAALSRGIAS</sequence>
<evidence type="ECO:0000256" key="1">
    <source>
        <dbReference type="SAM" id="MobiDB-lite"/>
    </source>
</evidence>
<keyword evidence="2" id="KW-1133">Transmembrane helix</keyword>
<gene>
    <name evidence="3" type="ORF">AWU67_03330</name>
</gene>
<dbReference type="AlphaFoldDB" id="A0A109QWH9"/>
<evidence type="ECO:0000313" key="4">
    <source>
        <dbReference type="Proteomes" id="UP000058305"/>
    </source>
</evidence>
<dbReference type="Proteomes" id="UP000058305">
    <property type="component" value="Chromosome"/>
</dbReference>
<reference evidence="4" key="2">
    <citation type="submission" date="2016-01" db="EMBL/GenBank/DDBJ databases">
        <title>First complete genome sequence of a species in the genus Microterricola, an extremophilic cold active enzyme producing strain ERGS5:02 isolated from Sikkim Himalaya.</title>
        <authorList>
            <person name="Kumar R."/>
            <person name="Singh D."/>
            <person name="Swarnkar M.K."/>
        </authorList>
    </citation>
    <scope>NUCLEOTIDE SEQUENCE [LARGE SCALE GENOMIC DNA]</scope>
    <source>
        <strain evidence="4">ERGS5:02</strain>
    </source>
</reference>
<feature type="transmembrane region" description="Helical" evidence="2">
    <location>
        <begin position="508"/>
        <end position="530"/>
    </location>
</feature>
<feature type="transmembrane region" description="Helical" evidence="2">
    <location>
        <begin position="707"/>
        <end position="731"/>
    </location>
</feature>
<proteinExistence type="predicted"/>
<dbReference type="KEGG" id="mvd:AWU67_03330"/>
<feature type="transmembrane region" description="Helical" evidence="2">
    <location>
        <begin position="659"/>
        <end position="680"/>
    </location>
</feature>
<reference evidence="3 4" key="1">
    <citation type="journal article" date="2016" name="J. Biotechnol.">
        <title>First complete genome sequence of a species in the genus Microterricola, an extremophilic cold active enzyme producing bacterial strain ERGS5:02 isolated from Sikkim Himalaya.</title>
        <authorList>
            <person name="Himanshu"/>
            <person name="Swarnkar M.K."/>
            <person name="Singh D."/>
            <person name="Kumar R."/>
        </authorList>
    </citation>
    <scope>NUCLEOTIDE SEQUENCE [LARGE SCALE GENOMIC DNA]</scope>
    <source>
        <strain evidence="3 4">ERGS5:02</strain>
    </source>
</reference>
<protein>
    <recommendedName>
        <fullName evidence="5">FtsX-like permease family protein</fullName>
    </recommendedName>
</protein>
<evidence type="ECO:0000313" key="3">
    <source>
        <dbReference type="EMBL" id="AMB58053.1"/>
    </source>
</evidence>
<accession>A0A109QWH9</accession>